<accession>A0A8H8R941</accession>
<dbReference type="RefSeq" id="XP_031009674.1">
    <property type="nucleotide sequence ID" value="XM_031145838.1"/>
</dbReference>
<keyword evidence="2" id="KW-0732">Signal</keyword>
<dbReference type="PANTHER" id="PTHR38049">
    <property type="entry name" value="RICIN B LECTIN DOMAIN-CONTAINING PROTEIN"/>
    <property type="match status" value="1"/>
</dbReference>
<gene>
    <name evidence="3" type="ORF">LHYA1_G000849</name>
</gene>
<protein>
    <submittedName>
        <fullName evidence="3">Uncharacterized protein</fullName>
    </submittedName>
</protein>
<dbReference type="AlphaFoldDB" id="A0A8H8R941"/>
<comment type="caution">
    <text evidence="3">The sequence shown here is derived from an EMBL/GenBank/DDBJ whole genome shotgun (WGS) entry which is preliminary data.</text>
</comment>
<dbReference type="OrthoDB" id="3928002at2759"/>
<proteinExistence type="predicted"/>
<feature type="signal peptide" evidence="2">
    <location>
        <begin position="1"/>
        <end position="20"/>
    </location>
</feature>
<name>A0A8H8R941_9HELO</name>
<feature type="chain" id="PRO_5034695494" evidence="2">
    <location>
        <begin position="21"/>
        <end position="298"/>
    </location>
</feature>
<dbReference type="EMBL" id="QGMH01000003">
    <property type="protein sequence ID" value="TVY30890.1"/>
    <property type="molecule type" value="Genomic_DNA"/>
</dbReference>
<keyword evidence="4" id="KW-1185">Reference proteome</keyword>
<feature type="region of interest" description="Disordered" evidence="1">
    <location>
        <begin position="222"/>
        <end position="249"/>
    </location>
</feature>
<sequence>MASIISVLVGMSAIFGTAEAIKETRSKARRSEHRSRKCNLILHCPKSSQYSPLLENRRVVLSGDKLYIDTNTCIDTPFGHPFAGYYHPYPDTPYSGLISSISDDPPVMNWIYVDRDTYELKFGARPYAEHNFKGPWDCTRQERRLTFGGWEGFCVVLEESGFWGLYFDIDQNALSEKAAGRVVIEVELIRGEIRGAPRVKKDDVGVGKAEPGEAGKEEIGKEEIGKEEVGKEEVGKEEVEKEEVEKLGVRNGEGEVDKVEIDQETPRRIKVDAEASGNVECKMGEDGTVEVEKVKSVE</sequence>
<evidence type="ECO:0000313" key="3">
    <source>
        <dbReference type="EMBL" id="TVY30890.1"/>
    </source>
</evidence>
<reference evidence="3 4" key="1">
    <citation type="submission" date="2018-05" db="EMBL/GenBank/DDBJ databases">
        <title>Genome sequencing and assembly of the regulated plant pathogen Lachnellula willkommii and related sister species for the development of diagnostic species identification markers.</title>
        <authorList>
            <person name="Giroux E."/>
            <person name="Bilodeau G."/>
        </authorList>
    </citation>
    <scope>NUCLEOTIDE SEQUENCE [LARGE SCALE GENOMIC DNA]</scope>
    <source>
        <strain evidence="3 4">CBS 185.66</strain>
    </source>
</reference>
<evidence type="ECO:0000256" key="1">
    <source>
        <dbReference type="SAM" id="MobiDB-lite"/>
    </source>
</evidence>
<evidence type="ECO:0000256" key="2">
    <source>
        <dbReference type="SAM" id="SignalP"/>
    </source>
</evidence>
<dbReference type="Proteomes" id="UP000431533">
    <property type="component" value="Unassembled WGS sequence"/>
</dbReference>
<evidence type="ECO:0000313" key="4">
    <source>
        <dbReference type="Proteomes" id="UP000431533"/>
    </source>
</evidence>
<organism evidence="3 4">
    <name type="scientific">Lachnellula hyalina</name>
    <dbReference type="NCBI Taxonomy" id="1316788"/>
    <lineage>
        <taxon>Eukaryota</taxon>
        <taxon>Fungi</taxon>
        <taxon>Dikarya</taxon>
        <taxon>Ascomycota</taxon>
        <taxon>Pezizomycotina</taxon>
        <taxon>Leotiomycetes</taxon>
        <taxon>Helotiales</taxon>
        <taxon>Lachnaceae</taxon>
        <taxon>Lachnellula</taxon>
    </lineage>
</organism>
<dbReference type="GeneID" id="41981047"/>
<dbReference type="PANTHER" id="PTHR38049:SF2">
    <property type="entry name" value="RICIN B LECTIN DOMAIN-CONTAINING PROTEIN"/>
    <property type="match status" value="1"/>
</dbReference>